<sequence length="205" mass="21932">MLRFTRREQILLIALLVAVLFSIGIYVTLKPSREAAELPFQKTEPSEQTKQVEGKRGNTQTQSVKVDVKGSVHHPGVVSLPADSRVADAIAAAGGALENADLSKVNLAAKLVDGGQVTIPSVQQNDAHAAVTQQTGGMTADGKVDLNHATEADFDKLPGLGSSRIKAIIEYRNTHGPFQSVDDLKKVKGFGDKLIESLRDKVVVQ</sequence>
<feature type="region of interest" description="Disordered" evidence="1">
    <location>
        <begin position="38"/>
        <end position="62"/>
    </location>
</feature>
<dbReference type="EMBL" id="BOQE01000001">
    <property type="protein sequence ID" value="GIM47337.1"/>
    <property type="molecule type" value="Genomic_DNA"/>
</dbReference>
<keyword evidence="2" id="KW-0472">Membrane</keyword>
<proteinExistence type="predicted"/>
<dbReference type="NCBIfam" id="TIGR00426">
    <property type="entry name" value="competence protein ComEA helix-hairpin-helix repeat region"/>
    <property type="match status" value="1"/>
</dbReference>
<dbReference type="Proteomes" id="UP001057291">
    <property type="component" value="Unassembled WGS sequence"/>
</dbReference>
<name>A0AAV4LIV2_9BACL</name>
<dbReference type="InterPro" id="IPR010994">
    <property type="entry name" value="RuvA_2-like"/>
</dbReference>
<keyword evidence="5" id="KW-1185">Reference proteome</keyword>
<evidence type="ECO:0000256" key="1">
    <source>
        <dbReference type="SAM" id="MobiDB-lite"/>
    </source>
</evidence>
<comment type="caution">
    <text evidence="4">The sequence shown here is derived from an EMBL/GenBank/DDBJ whole genome shotgun (WGS) entry which is preliminary data.</text>
</comment>
<dbReference type="GO" id="GO:0015628">
    <property type="term" value="P:protein secretion by the type II secretion system"/>
    <property type="evidence" value="ECO:0007669"/>
    <property type="project" value="TreeGrafter"/>
</dbReference>
<reference evidence="4" key="1">
    <citation type="journal article" date="2023" name="Int. J. Syst. Evol. Microbiol.">
        <title>Collibacillus ludicampi gen. nov., sp. nov., a new soil bacterium of the family Alicyclobacillaceae.</title>
        <authorList>
            <person name="Jojima T."/>
            <person name="Ioku Y."/>
            <person name="Fukuta Y."/>
            <person name="Shirasaka N."/>
            <person name="Matsumura Y."/>
            <person name="Mori M."/>
        </authorList>
    </citation>
    <scope>NUCLEOTIDE SEQUENCE</scope>
    <source>
        <strain evidence="4">TP075</strain>
    </source>
</reference>
<evidence type="ECO:0000313" key="5">
    <source>
        <dbReference type="Proteomes" id="UP001057291"/>
    </source>
</evidence>
<dbReference type="PANTHER" id="PTHR21180:SF32">
    <property type="entry name" value="ENDONUCLEASE_EXONUCLEASE_PHOSPHATASE FAMILY DOMAIN-CONTAINING PROTEIN 1"/>
    <property type="match status" value="1"/>
</dbReference>
<protein>
    <submittedName>
        <fullName evidence="4">Competence protein CelA</fullName>
    </submittedName>
</protein>
<feature type="compositionally biased region" description="Basic and acidic residues" evidence="1">
    <location>
        <begin position="44"/>
        <end position="56"/>
    </location>
</feature>
<dbReference type="Gene3D" id="3.10.560.10">
    <property type="entry name" value="Outer membrane lipoprotein wza domain like"/>
    <property type="match status" value="1"/>
</dbReference>
<dbReference type="InterPro" id="IPR051675">
    <property type="entry name" value="Endo/Exo/Phosphatase_dom_1"/>
</dbReference>
<dbReference type="RefSeq" id="WP_282200330.1">
    <property type="nucleotide sequence ID" value="NZ_BOQE01000001.1"/>
</dbReference>
<dbReference type="InterPro" id="IPR004509">
    <property type="entry name" value="Competence_ComEA_HhH"/>
</dbReference>
<dbReference type="GO" id="GO:0015627">
    <property type="term" value="C:type II protein secretion system complex"/>
    <property type="evidence" value="ECO:0007669"/>
    <property type="project" value="TreeGrafter"/>
</dbReference>
<feature type="domain" description="Helix-hairpin-helix DNA-binding motif class 1" evidence="3">
    <location>
        <begin position="152"/>
        <end position="171"/>
    </location>
</feature>
<dbReference type="Pfam" id="PF12836">
    <property type="entry name" value="HHH_3"/>
    <property type="match status" value="1"/>
</dbReference>
<evidence type="ECO:0000313" key="4">
    <source>
        <dbReference type="EMBL" id="GIM47337.1"/>
    </source>
</evidence>
<dbReference type="Pfam" id="PF10531">
    <property type="entry name" value="SLBB"/>
    <property type="match status" value="1"/>
</dbReference>
<dbReference type="SUPFAM" id="SSF47781">
    <property type="entry name" value="RuvA domain 2-like"/>
    <property type="match status" value="1"/>
</dbReference>
<dbReference type="PANTHER" id="PTHR21180">
    <property type="entry name" value="ENDONUCLEASE/EXONUCLEASE/PHOSPHATASE FAMILY DOMAIN-CONTAINING PROTEIN 1"/>
    <property type="match status" value="1"/>
</dbReference>
<evidence type="ECO:0000256" key="2">
    <source>
        <dbReference type="SAM" id="Phobius"/>
    </source>
</evidence>
<keyword evidence="2" id="KW-0812">Transmembrane</keyword>
<dbReference type="AlphaFoldDB" id="A0AAV4LIV2"/>
<dbReference type="InterPro" id="IPR019554">
    <property type="entry name" value="Soluble_ligand-bd"/>
</dbReference>
<feature type="domain" description="Helix-hairpin-helix DNA-binding motif class 1" evidence="3">
    <location>
        <begin position="182"/>
        <end position="201"/>
    </location>
</feature>
<organism evidence="4 5">
    <name type="scientific">Collibacillus ludicampi</name>
    <dbReference type="NCBI Taxonomy" id="2771369"/>
    <lineage>
        <taxon>Bacteria</taxon>
        <taxon>Bacillati</taxon>
        <taxon>Bacillota</taxon>
        <taxon>Bacilli</taxon>
        <taxon>Bacillales</taxon>
        <taxon>Alicyclobacillaceae</taxon>
        <taxon>Collibacillus</taxon>
    </lineage>
</organism>
<keyword evidence="2" id="KW-1133">Transmembrane helix</keyword>
<dbReference type="InterPro" id="IPR003583">
    <property type="entry name" value="Hlx-hairpin-Hlx_DNA-bd_motif"/>
</dbReference>
<evidence type="ECO:0000259" key="3">
    <source>
        <dbReference type="SMART" id="SM00278"/>
    </source>
</evidence>
<accession>A0AAV4LIV2</accession>
<dbReference type="Gene3D" id="1.10.150.310">
    <property type="entry name" value="Tex RuvX-like domain-like"/>
    <property type="match status" value="1"/>
</dbReference>
<dbReference type="GO" id="GO:0003677">
    <property type="term" value="F:DNA binding"/>
    <property type="evidence" value="ECO:0007669"/>
    <property type="project" value="InterPro"/>
</dbReference>
<feature type="transmembrane region" description="Helical" evidence="2">
    <location>
        <begin position="12"/>
        <end position="29"/>
    </location>
</feature>
<gene>
    <name evidence="4" type="primary">comEA</name>
    <name evidence="4" type="ORF">DNHGIG_28860</name>
</gene>
<dbReference type="GO" id="GO:0006281">
    <property type="term" value="P:DNA repair"/>
    <property type="evidence" value="ECO:0007669"/>
    <property type="project" value="InterPro"/>
</dbReference>
<dbReference type="SMART" id="SM00278">
    <property type="entry name" value="HhH1"/>
    <property type="match status" value="2"/>
</dbReference>